<name>A0A427AUT7_ENSVE</name>
<evidence type="ECO:0000313" key="1">
    <source>
        <dbReference type="EMBL" id="RRT80034.1"/>
    </source>
</evidence>
<organism evidence="1 2">
    <name type="scientific">Ensete ventricosum</name>
    <name type="common">Abyssinian banana</name>
    <name type="synonym">Musa ensete</name>
    <dbReference type="NCBI Taxonomy" id="4639"/>
    <lineage>
        <taxon>Eukaryota</taxon>
        <taxon>Viridiplantae</taxon>
        <taxon>Streptophyta</taxon>
        <taxon>Embryophyta</taxon>
        <taxon>Tracheophyta</taxon>
        <taxon>Spermatophyta</taxon>
        <taxon>Magnoliopsida</taxon>
        <taxon>Liliopsida</taxon>
        <taxon>Zingiberales</taxon>
        <taxon>Musaceae</taxon>
        <taxon>Ensete</taxon>
    </lineage>
</organism>
<dbReference type="Proteomes" id="UP000287651">
    <property type="component" value="Unassembled WGS sequence"/>
</dbReference>
<reference evidence="1 2" key="1">
    <citation type="journal article" date="2014" name="Agronomy (Basel)">
        <title>A Draft Genome Sequence for Ensete ventricosum, the Drought-Tolerant Tree Against Hunger.</title>
        <authorList>
            <person name="Harrison J."/>
            <person name="Moore K.A."/>
            <person name="Paszkiewicz K."/>
            <person name="Jones T."/>
            <person name="Grant M."/>
            <person name="Ambacheew D."/>
            <person name="Muzemil S."/>
            <person name="Studholme D.J."/>
        </authorList>
    </citation>
    <scope>NUCLEOTIDE SEQUENCE [LARGE SCALE GENOMIC DNA]</scope>
</reference>
<dbReference type="EMBL" id="AMZH03001248">
    <property type="protein sequence ID" value="RRT80034.1"/>
    <property type="molecule type" value="Genomic_DNA"/>
</dbReference>
<proteinExistence type="predicted"/>
<accession>A0A427AUT7</accession>
<evidence type="ECO:0000313" key="2">
    <source>
        <dbReference type="Proteomes" id="UP000287651"/>
    </source>
</evidence>
<gene>
    <name evidence="1" type="ORF">B296_00001205</name>
</gene>
<sequence>MLTLTHWQNRPFARRRVIVLSVATKPIERNAAVSWPFVGSIASCVAARDWCTWVSAGKPRQKRRAELCSVAQPHEEAEIRTKQVKGRVFIGKNNGIIQYCDLDTEWDGVFVVRVAQSFVRACLIADLILDVPIFGTPWSSSSTPCFLPLGLFLIRSRQPPPIGPLFSSYSTTSSSSVPVVEGLSRVTEVAGPRPQAVDPFGSPEVEIVSSSSGILTPMETKALEALMLTYLFLFVLWTWLISKESWVGLQADLRTALLYHLSRKHLLGQRRSASLQQVRSTQLKGGSELLRKKKAIVRSLIRAPPPMVVLGSLPRGGIWSGMPLQGKGAGQGGR</sequence>
<protein>
    <submittedName>
        <fullName evidence="1">Uncharacterized protein</fullName>
    </submittedName>
</protein>
<comment type="caution">
    <text evidence="1">The sequence shown here is derived from an EMBL/GenBank/DDBJ whole genome shotgun (WGS) entry which is preliminary data.</text>
</comment>
<dbReference type="AlphaFoldDB" id="A0A427AUT7"/>